<protein>
    <submittedName>
        <fullName evidence="2">Uncharacterized protein</fullName>
    </submittedName>
</protein>
<evidence type="ECO:0000256" key="1">
    <source>
        <dbReference type="SAM" id="Phobius"/>
    </source>
</evidence>
<reference evidence="2 3" key="1">
    <citation type="journal article" date="2016" name="Nat. Commun.">
        <title>Thousands of microbial genomes shed light on interconnected biogeochemical processes in an aquifer system.</title>
        <authorList>
            <person name="Anantharaman K."/>
            <person name="Brown C.T."/>
            <person name="Hug L.A."/>
            <person name="Sharon I."/>
            <person name="Castelle C.J."/>
            <person name="Probst A.J."/>
            <person name="Thomas B.C."/>
            <person name="Singh A."/>
            <person name="Wilkins M.J."/>
            <person name="Karaoz U."/>
            <person name="Brodie E.L."/>
            <person name="Williams K.H."/>
            <person name="Hubbard S.S."/>
            <person name="Banfield J.F."/>
        </authorList>
    </citation>
    <scope>NUCLEOTIDE SEQUENCE [LARGE SCALE GENOMIC DNA]</scope>
</reference>
<feature type="transmembrane region" description="Helical" evidence="1">
    <location>
        <begin position="166"/>
        <end position="184"/>
    </location>
</feature>
<dbReference type="Proteomes" id="UP000176480">
    <property type="component" value="Unassembled WGS sequence"/>
</dbReference>
<name>A0A1F7J601_9BACT</name>
<feature type="transmembrane region" description="Helical" evidence="1">
    <location>
        <begin position="140"/>
        <end position="160"/>
    </location>
</feature>
<feature type="transmembrane region" description="Helical" evidence="1">
    <location>
        <begin position="21"/>
        <end position="41"/>
    </location>
</feature>
<feature type="transmembrane region" description="Helical" evidence="1">
    <location>
        <begin position="223"/>
        <end position="243"/>
    </location>
</feature>
<dbReference type="EMBL" id="MGAR01000037">
    <property type="protein sequence ID" value="OGK51018.1"/>
    <property type="molecule type" value="Genomic_DNA"/>
</dbReference>
<proteinExistence type="predicted"/>
<sequence length="272" mass="31942">MKPFQLINTLGLKYFSPVPKRIRIFASTLTMTFLLLLSTFFQFSDWWWLWVPVFLFTAYFLTFFSVLEGVDGIEWLMLFLMPVIFTISIYFFYSIFPVRWLTRLPLMGLYAFGFYALLLTSNIFNVGVEKSIQLYRAAFSVNYLFQTFMVFLLMLVLFFFKQSFLVNGLIASILTIPFITQLSWTVNPNAAYDKDLLKYTWVVGIFTFEVAVLASFIPLKSSISALLMTAIYYSLTGLIYHFLDHKLYQQVVREYVFVLLFVVAIAFLTLRW</sequence>
<dbReference type="AlphaFoldDB" id="A0A1F7J601"/>
<evidence type="ECO:0000313" key="2">
    <source>
        <dbReference type="EMBL" id="OGK51018.1"/>
    </source>
</evidence>
<accession>A0A1F7J601</accession>
<evidence type="ECO:0000313" key="3">
    <source>
        <dbReference type="Proteomes" id="UP000176480"/>
    </source>
</evidence>
<feature type="transmembrane region" description="Helical" evidence="1">
    <location>
        <begin position="75"/>
        <end position="96"/>
    </location>
</feature>
<keyword evidence="1" id="KW-1133">Transmembrane helix</keyword>
<comment type="caution">
    <text evidence="2">The sequence shown here is derived from an EMBL/GenBank/DDBJ whole genome shotgun (WGS) entry which is preliminary data.</text>
</comment>
<organism evidence="2 3">
    <name type="scientific">Candidatus Roizmanbacteria bacterium RIFCSPLOWO2_01_FULL_41_22</name>
    <dbReference type="NCBI Taxonomy" id="1802067"/>
    <lineage>
        <taxon>Bacteria</taxon>
        <taxon>Candidatus Roizmaniibacteriota</taxon>
    </lineage>
</organism>
<keyword evidence="1" id="KW-0472">Membrane</keyword>
<feature type="transmembrane region" description="Helical" evidence="1">
    <location>
        <begin position="196"/>
        <end position="217"/>
    </location>
</feature>
<feature type="transmembrane region" description="Helical" evidence="1">
    <location>
        <begin position="108"/>
        <end position="128"/>
    </location>
</feature>
<feature type="transmembrane region" description="Helical" evidence="1">
    <location>
        <begin position="47"/>
        <end position="68"/>
    </location>
</feature>
<dbReference type="STRING" id="1802067.A2966_02820"/>
<keyword evidence="1" id="KW-0812">Transmembrane</keyword>
<feature type="transmembrane region" description="Helical" evidence="1">
    <location>
        <begin position="255"/>
        <end position="271"/>
    </location>
</feature>
<gene>
    <name evidence="2" type="ORF">A2966_02820</name>
</gene>